<evidence type="ECO:0000259" key="6">
    <source>
        <dbReference type="Pfam" id="PF08281"/>
    </source>
</evidence>
<evidence type="ECO:0000256" key="3">
    <source>
        <dbReference type="ARBA" id="ARBA00023082"/>
    </source>
</evidence>
<dbReference type="CDD" id="cd06171">
    <property type="entry name" value="Sigma70_r4"/>
    <property type="match status" value="1"/>
</dbReference>
<comment type="caution">
    <text evidence="7">The sequence shown here is derived from an EMBL/GenBank/DDBJ whole genome shotgun (WGS) entry which is preliminary data.</text>
</comment>
<dbReference type="STRING" id="485913.Krac_7506"/>
<dbReference type="eggNOG" id="COG1595">
    <property type="taxonomic scope" value="Bacteria"/>
</dbReference>
<evidence type="ECO:0000256" key="1">
    <source>
        <dbReference type="ARBA" id="ARBA00010641"/>
    </source>
</evidence>
<dbReference type="SUPFAM" id="SSF88946">
    <property type="entry name" value="Sigma2 domain of RNA polymerase sigma factors"/>
    <property type="match status" value="1"/>
</dbReference>
<protein>
    <submittedName>
        <fullName evidence="7">RNA polymerase, sigma-24 subunit, ECF subfamily</fullName>
    </submittedName>
</protein>
<dbReference type="PANTHER" id="PTHR43133">
    <property type="entry name" value="RNA POLYMERASE ECF-TYPE SIGMA FACTO"/>
    <property type="match status" value="1"/>
</dbReference>
<evidence type="ECO:0000313" key="7">
    <source>
        <dbReference type="EMBL" id="EFH86216.1"/>
    </source>
</evidence>
<dbReference type="InterPro" id="IPR036388">
    <property type="entry name" value="WH-like_DNA-bd_sf"/>
</dbReference>
<dbReference type="InterPro" id="IPR039425">
    <property type="entry name" value="RNA_pol_sigma-70-like"/>
</dbReference>
<dbReference type="InterPro" id="IPR014284">
    <property type="entry name" value="RNA_pol_sigma-70_dom"/>
</dbReference>
<dbReference type="Gene3D" id="1.10.10.10">
    <property type="entry name" value="Winged helix-like DNA-binding domain superfamily/Winged helix DNA-binding domain"/>
    <property type="match status" value="1"/>
</dbReference>
<dbReference type="InterPro" id="IPR013249">
    <property type="entry name" value="RNA_pol_sigma70_r4_t2"/>
</dbReference>
<dbReference type="Gene3D" id="1.10.1740.10">
    <property type="match status" value="1"/>
</dbReference>
<dbReference type="SUPFAM" id="SSF88659">
    <property type="entry name" value="Sigma3 and sigma4 domains of RNA polymerase sigma factors"/>
    <property type="match status" value="1"/>
</dbReference>
<feature type="domain" description="RNA polymerase sigma-70 region 2" evidence="5">
    <location>
        <begin position="31"/>
        <end position="100"/>
    </location>
</feature>
<dbReference type="InterPro" id="IPR007627">
    <property type="entry name" value="RNA_pol_sigma70_r2"/>
</dbReference>
<dbReference type="GO" id="GO:0016987">
    <property type="term" value="F:sigma factor activity"/>
    <property type="evidence" value="ECO:0007669"/>
    <property type="project" value="UniProtKB-KW"/>
</dbReference>
<evidence type="ECO:0000313" key="8">
    <source>
        <dbReference type="Proteomes" id="UP000004508"/>
    </source>
</evidence>
<keyword evidence="3" id="KW-0731">Sigma factor</keyword>
<dbReference type="NCBIfam" id="TIGR02937">
    <property type="entry name" value="sigma70-ECF"/>
    <property type="match status" value="1"/>
</dbReference>
<feature type="domain" description="RNA polymerase sigma factor 70 region 4 type 2" evidence="6">
    <location>
        <begin position="132"/>
        <end position="183"/>
    </location>
</feature>
<dbReference type="InParanoid" id="D6TKB6"/>
<dbReference type="PANTHER" id="PTHR43133:SF57">
    <property type="entry name" value="RNA POLYMERASE SIGMA-70 FACTOR"/>
    <property type="match status" value="1"/>
</dbReference>
<keyword evidence="4" id="KW-0804">Transcription</keyword>
<keyword evidence="2" id="KW-0805">Transcription regulation</keyword>
<evidence type="ECO:0000259" key="5">
    <source>
        <dbReference type="Pfam" id="PF04542"/>
    </source>
</evidence>
<dbReference type="Proteomes" id="UP000004508">
    <property type="component" value="Unassembled WGS sequence"/>
</dbReference>
<dbReference type="GO" id="GO:0003677">
    <property type="term" value="F:DNA binding"/>
    <property type="evidence" value="ECO:0007669"/>
    <property type="project" value="InterPro"/>
</dbReference>
<evidence type="ECO:0000256" key="4">
    <source>
        <dbReference type="ARBA" id="ARBA00023163"/>
    </source>
</evidence>
<dbReference type="EMBL" id="ADVG01000002">
    <property type="protein sequence ID" value="EFH86216.1"/>
    <property type="molecule type" value="Genomic_DNA"/>
</dbReference>
<accession>D6TKB6</accession>
<dbReference type="Pfam" id="PF04542">
    <property type="entry name" value="Sigma70_r2"/>
    <property type="match status" value="1"/>
</dbReference>
<name>D6TKB6_KTERA</name>
<dbReference type="GO" id="GO:0006352">
    <property type="term" value="P:DNA-templated transcription initiation"/>
    <property type="evidence" value="ECO:0007669"/>
    <property type="project" value="InterPro"/>
</dbReference>
<evidence type="ECO:0000256" key="2">
    <source>
        <dbReference type="ARBA" id="ARBA00023015"/>
    </source>
</evidence>
<reference evidence="7 8" key="1">
    <citation type="journal article" date="2011" name="Stand. Genomic Sci.">
        <title>Non-contiguous finished genome sequence and contextual data of the filamentous soil bacterium Ktedonobacter racemifer type strain (SOSP1-21).</title>
        <authorList>
            <person name="Chang Y.J."/>
            <person name="Land M."/>
            <person name="Hauser L."/>
            <person name="Chertkov O."/>
            <person name="Del Rio T.G."/>
            <person name="Nolan M."/>
            <person name="Copeland A."/>
            <person name="Tice H."/>
            <person name="Cheng J.F."/>
            <person name="Lucas S."/>
            <person name="Han C."/>
            <person name="Goodwin L."/>
            <person name="Pitluck S."/>
            <person name="Ivanova N."/>
            <person name="Ovchinikova G."/>
            <person name="Pati A."/>
            <person name="Chen A."/>
            <person name="Palaniappan K."/>
            <person name="Mavromatis K."/>
            <person name="Liolios K."/>
            <person name="Brettin T."/>
            <person name="Fiebig A."/>
            <person name="Rohde M."/>
            <person name="Abt B."/>
            <person name="Goker M."/>
            <person name="Detter J.C."/>
            <person name="Woyke T."/>
            <person name="Bristow J."/>
            <person name="Eisen J.A."/>
            <person name="Markowitz V."/>
            <person name="Hugenholtz P."/>
            <person name="Kyrpides N.C."/>
            <person name="Klenk H.P."/>
            <person name="Lapidus A."/>
        </authorList>
    </citation>
    <scope>NUCLEOTIDE SEQUENCE [LARGE SCALE GENOMIC DNA]</scope>
    <source>
        <strain evidence="8">DSM 44963</strain>
    </source>
</reference>
<dbReference type="InterPro" id="IPR013324">
    <property type="entry name" value="RNA_pol_sigma_r3/r4-like"/>
</dbReference>
<gene>
    <name evidence="7" type="ORF">Krac_7506</name>
</gene>
<dbReference type="AlphaFoldDB" id="D6TKB6"/>
<organism evidence="7 8">
    <name type="scientific">Ktedonobacter racemifer DSM 44963</name>
    <dbReference type="NCBI Taxonomy" id="485913"/>
    <lineage>
        <taxon>Bacteria</taxon>
        <taxon>Bacillati</taxon>
        <taxon>Chloroflexota</taxon>
        <taxon>Ktedonobacteria</taxon>
        <taxon>Ktedonobacterales</taxon>
        <taxon>Ktedonobacteraceae</taxon>
        <taxon>Ktedonobacter</taxon>
    </lineage>
</organism>
<dbReference type="InterPro" id="IPR013325">
    <property type="entry name" value="RNA_pol_sigma_r2"/>
</dbReference>
<proteinExistence type="inferred from homology"/>
<dbReference type="Pfam" id="PF08281">
    <property type="entry name" value="Sigma70_r4_2"/>
    <property type="match status" value="1"/>
</dbReference>
<keyword evidence="8" id="KW-1185">Reference proteome</keyword>
<comment type="similarity">
    <text evidence="1">Belongs to the sigma-70 factor family. ECF subfamily.</text>
</comment>
<sequence>MYVHSKKMEFKRMLLRSSQKIHPRSSSTTELFERYAPAVFTFLKKRINSREDAEDMLLDIFTAVLENEQVHDWSDVEQRRWIWRVTRNKMVDAYRKSARTVQIPLEEAFDDLFANEAHAPEQTTLRGEEYTQLRAAIGTLPPLQQQILTLRFVHEMRSADIARQVGKSDGAVRVLLSRALNALRRVCSEKI</sequence>